<reference evidence="2" key="2">
    <citation type="submission" date="2023-05" db="EMBL/GenBank/DDBJ databases">
        <authorList>
            <consortium name="Lawrence Berkeley National Laboratory"/>
            <person name="Steindorff A."/>
            <person name="Hensen N."/>
            <person name="Bonometti L."/>
            <person name="Westerberg I."/>
            <person name="Brannstrom I.O."/>
            <person name="Guillou S."/>
            <person name="Cros-Aarteil S."/>
            <person name="Calhoun S."/>
            <person name="Haridas S."/>
            <person name="Kuo A."/>
            <person name="Mondo S."/>
            <person name="Pangilinan J."/>
            <person name="Riley R."/>
            <person name="Labutti K."/>
            <person name="Andreopoulos B."/>
            <person name="Lipzen A."/>
            <person name="Chen C."/>
            <person name="Yanf M."/>
            <person name="Daum C."/>
            <person name="Ng V."/>
            <person name="Clum A."/>
            <person name="Ohm R."/>
            <person name="Martin F."/>
            <person name="Silar P."/>
            <person name="Natvig D."/>
            <person name="Lalanne C."/>
            <person name="Gautier V."/>
            <person name="Ament-Velasquez S.L."/>
            <person name="Kruys A."/>
            <person name="Hutchinson M.I."/>
            <person name="Powell A.J."/>
            <person name="Barry K."/>
            <person name="Miller A.N."/>
            <person name="Grigoriev I.V."/>
            <person name="Debuchy R."/>
            <person name="Gladieux P."/>
            <person name="Thoren M.H."/>
            <person name="Johannesson H."/>
        </authorList>
    </citation>
    <scope>NUCLEOTIDE SEQUENCE</scope>
    <source>
        <strain evidence="2">CBS 103.79</strain>
    </source>
</reference>
<sequence>MVSTTLVFAALVAAVSAVPACRPPTYTLPKLGAETELAAPAAGLVLRKIAIGHGIQNYTCKDTTSAPSANGALAVLYDATLLYPGTKKTGLSQAAWDNAPSTVLRHTALPLNKLAGSEYGADATNPFPPAADLKPGQGLPALKFLGHHFFDIDGVPVFDLTAAGLKATVHKITALNAPATADKGITGTGAVAWLQLDDTGAGLSKGVTTVYRVITAGGAGKACSVAGVGPQSVPYTTYYWFFG</sequence>
<dbReference type="Pfam" id="PF11937">
    <property type="entry name" value="DUF3455"/>
    <property type="match status" value="1"/>
</dbReference>
<proteinExistence type="predicted"/>
<reference evidence="2" key="1">
    <citation type="journal article" date="2023" name="Mol. Phylogenet. Evol.">
        <title>Genome-scale phylogeny and comparative genomics of the fungal order Sordariales.</title>
        <authorList>
            <person name="Hensen N."/>
            <person name="Bonometti L."/>
            <person name="Westerberg I."/>
            <person name="Brannstrom I.O."/>
            <person name="Guillou S."/>
            <person name="Cros-Aarteil S."/>
            <person name="Calhoun S."/>
            <person name="Haridas S."/>
            <person name="Kuo A."/>
            <person name="Mondo S."/>
            <person name="Pangilinan J."/>
            <person name="Riley R."/>
            <person name="LaButti K."/>
            <person name="Andreopoulos B."/>
            <person name="Lipzen A."/>
            <person name="Chen C."/>
            <person name="Yan M."/>
            <person name="Daum C."/>
            <person name="Ng V."/>
            <person name="Clum A."/>
            <person name="Steindorff A."/>
            <person name="Ohm R.A."/>
            <person name="Martin F."/>
            <person name="Silar P."/>
            <person name="Natvig D.O."/>
            <person name="Lalanne C."/>
            <person name="Gautier V."/>
            <person name="Ament-Velasquez S.L."/>
            <person name="Kruys A."/>
            <person name="Hutchinson M.I."/>
            <person name="Powell A.J."/>
            <person name="Barry K."/>
            <person name="Miller A.N."/>
            <person name="Grigoriev I.V."/>
            <person name="Debuchy R."/>
            <person name="Gladieux P."/>
            <person name="Hiltunen Thoren M."/>
            <person name="Johannesson H."/>
        </authorList>
    </citation>
    <scope>NUCLEOTIDE SEQUENCE</scope>
    <source>
        <strain evidence="2">CBS 103.79</strain>
    </source>
</reference>
<organism evidence="2 3">
    <name type="scientific">Staphylotrichum tortipilum</name>
    <dbReference type="NCBI Taxonomy" id="2831512"/>
    <lineage>
        <taxon>Eukaryota</taxon>
        <taxon>Fungi</taxon>
        <taxon>Dikarya</taxon>
        <taxon>Ascomycota</taxon>
        <taxon>Pezizomycotina</taxon>
        <taxon>Sordariomycetes</taxon>
        <taxon>Sordariomycetidae</taxon>
        <taxon>Sordariales</taxon>
        <taxon>Chaetomiaceae</taxon>
        <taxon>Staphylotrichum</taxon>
    </lineage>
</organism>
<name>A0AAN6MH57_9PEZI</name>
<comment type="caution">
    <text evidence="2">The sequence shown here is derived from an EMBL/GenBank/DDBJ whole genome shotgun (WGS) entry which is preliminary data.</text>
</comment>
<keyword evidence="1" id="KW-0732">Signal</keyword>
<evidence type="ECO:0008006" key="4">
    <source>
        <dbReference type="Google" id="ProtNLM"/>
    </source>
</evidence>
<evidence type="ECO:0000313" key="3">
    <source>
        <dbReference type="Proteomes" id="UP001303889"/>
    </source>
</evidence>
<dbReference type="PANTHER" id="PTHR35567">
    <property type="entry name" value="MALATE DEHYDROGENASE (AFU_ORTHOLOGUE AFUA_2G13800)"/>
    <property type="match status" value="1"/>
</dbReference>
<dbReference type="PANTHER" id="PTHR35567:SF3">
    <property type="entry name" value="MALATE DEHYDROGENASE"/>
    <property type="match status" value="1"/>
</dbReference>
<gene>
    <name evidence="2" type="ORF">C8A05DRAFT_35584</name>
</gene>
<dbReference type="Proteomes" id="UP001303889">
    <property type="component" value="Unassembled WGS sequence"/>
</dbReference>
<feature type="chain" id="PRO_5042843159" description="Malate dehydrogenase" evidence="1">
    <location>
        <begin position="18"/>
        <end position="243"/>
    </location>
</feature>
<dbReference type="AlphaFoldDB" id="A0AAN6MH57"/>
<accession>A0AAN6MH57</accession>
<feature type="signal peptide" evidence="1">
    <location>
        <begin position="1"/>
        <end position="17"/>
    </location>
</feature>
<keyword evidence="3" id="KW-1185">Reference proteome</keyword>
<protein>
    <recommendedName>
        <fullName evidence="4">Malate dehydrogenase</fullName>
    </recommendedName>
</protein>
<dbReference type="InterPro" id="IPR021851">
    <property type="entry name" value="DUF3455"/>
</dbReference>
<dbReference type="EMBL" id="MU855639">
    <property type="protein sequence ID" value="KAK3900775.1"/>
    <property type="molecule type" value="Genomic_DNA"/>
</dbReference>
<evidence type="ECO:0000313" key="2">
    <source>
        <dbReference type="EMBL" id="KAK3900775.1"/>
    </source>
</evidence>
<evidence type="ECO:0000256" key="1">
    <source>
        <dbReference type="SAM" id="SignalP"/>
    </source>
</evidence>